<dbReference type="InterPro" id="IPR049560">
    <property type="entry name" value="MeTrfase_RsmB-F_NOP2_cat"/>
</dbReference>
<comment type="similarity">
    <text evidence="5">Belongs to the class I-like SAM-binding methyltransferase superfamily. RsmB/NOP family.</text>
</comment>
<dbReference type="GO" id="GO:0001510">
    <property type="term" value="P:RNA methylation"/>
    <property type="evidence" value="ECO:0007669"/>
    <property type="project" value="InterPro"/>
</dbReference>
<dbReference type="RefSeq" id="WP_104913587.1">
    <property type="nucleotide sequence ID" value="NZ_CP026923.1"/>
</dbReference>
<dbReference type="InterPro" id="IPR001678">
    <property type="entry name" value="MeTrfase_RsmB-F_NOP2_dom"/>
</dbReference>
<dbReference type="InterPro" id="IPR006027">
    <property type="entry name" value="NusB_RsmB_TIM44"/>
</dbReference>
<protein>
    <submittedName>
        <fullName evidence="7">16S rRNA (Cytosine967-C5)-methyltransferase</fullName>
        <ecNumber evidence="7">2.1.1.176</ecNumber>
    </submittedName>
</protein>
<dbReference type="InterPro" id="IPR023267">
    <property type="entry name" value="RCMT"/>
</dbReference>
<evidence type="ECO:0000313" key="8">
    <source>
        <dbReference type="Proteomes" id="UP000243077"/>
    </source>
</evidence>
<dbReference type="SUPFAM" id="SSF48013">
    <property type="entry name" value="NusB-like"/>
    <property type="match status" value="1"/>
</dbReference>
<dbReference type="EC" id="2.1.1.176" evidence="7"/>
<dbReference type="CDD" id="cd02440">
    <property type="entry name" value="AdoMet_MTases"/>
    <property type="match status" value="1"/>
</dbReference>
<dbReference type="GO" id="GO:0008173">
    <property type="term" value="F:RNA methyltransferase activity"/>
    <property type="evidence" value="ECO:0007669"/>
    <property type="project" value="InterPro"/>
</dbReference>
<evidence type="ECO:0000259" key="6">
    <source>
        <dbReference type="PROSITE" id="PS51686"/>
    </source>
</evidence>
<name>A0A2L2BQW1_9MICO</name>
<evidence type="ECO:0000313" key="7">
    <source>
        <dbReference type="EMBL" id="AVG24055.1"/>
    </source>
</evidence>
<dbReference type="EMBL" id="CP026923">
    <property type="protein sequence ID" value="AVG24055.1"/>
    <property type="molecule type" value="Genomic_DNA"/>
</dbReference>
<dbReference type="AlphaFoldDB" id="A0A2L2BQW1"/>
<feature type="binding site" evidence="5">
    <location>
        <position position="335"/>
    </location>
    <ligand>
        <name>S-adenosyl-L-methionine</name>
        <dbReference type="ChEBI" id="CHEBI:59789"/>
    </ligand>
</feature>
<dbReference type="InterPro" id="IPR035926">
    <property type="entry name" value="NusB-like_sf"/>
</dbReference>
<dbReference type="PANTHER" id="PTHR22807:SF53">
    <property type="entry name" value="RIBOSOMAL RNA SMALL SUBUNIT METHYLTRANSFERASE B-RELATED"/>
    <property type="match status" value="1"/>
</dbReference>
<organism evidence="7 8">
    <name type="scientific">Pontimonas salivibrio</name>
    <dbReference type="NCBI Taxonomy" id="1159327"/>
    <lineage>
        <taxon>Bacteria</taxon>
        <taxon>Bacillati</taxon>
        <taxon>Actinomycetota</taxon>
        <taxon>Actinomycetes</taxon>
        <taxon>Micrococcales</taxon>
        <taxon>Microbacteriaceae</taxon>
        <taxon>Pontimonas</taxon>
    </lineage>
</organism>
<keyword evidence="4 5" id="KW-0694">RNA-binding</keyword>
<dbReference type="SUPFAM" id="SSF53335">
    <property type="entry name" value="S-adenosyl-L-methionine-dependent methyltransferases"/>
    <property type="match status" value="1"/>
</dbReference>
<dbReference type="KEGG" id="psai:C3B54_111090"/>
<dbReference type="Gene3D" id="3.40.50.150">
    <property type="entry name" value="Vaccinia Virus protein VP39"/>
    <property type="match status" value="1"/>
</dbReference>
<reference evidence="7 8" key="1">
    <citation type="submission" date="2018-02" db="EMBL/GenBank/DDBJ databases">
        <title>Complete genome of the streamlined marine actinobacterium Pontimonas salivibrio CL-TW6 adapted to coastal planktonic lifestype.</title>
        <authorList>
            <person name="Cho B.C."/>
            <person name="Hardies S.C."/>
            <person name="Jang G.I."/>
            <person name="Hwang C.Y."/>
        </authorList>
    </citation>
    <scope>NUCLEOTIDE SEQUENCE [LARGE SCALE GENOMIC DNA]</scope>
    <source>
        <strain evidence="7 8">CL-TW6</strain>
    </source>
</reference>
<dbReference type="Pfam" id="PF01189">
    <property type="entry name" value="Methyltr_RsmB-F"/>
    <property type="match status" value="1"/>
</dbReference>
<accession>A0A2L2BQW1</accession>
<keyword evidence="3 5" id="KW-0949">S-adenosyl-L-methionine</keyword>
<dbReference type="InterPro" id="IPR029063">
    <property type="entry name" value="SAM-dependent_MTases_sf"/>
</dbReference>
<dbReference type="PROSITE" id="PS51686">
    <property type="entry name" value="SAM_MT_RSMB_NOP"/>
    <property type="match status" value="1"/>
</dbReference>
<dbReference type="Pfam" id="PF01029">
    <property type="entry name" value="NusB"/>
    <property type="match status" value="1"/>
</dbReference>
<evidence type="ECO:0000256" key="1">
    <source>
        <dbReference type="ARBA" id="ARBA00022603"/>
    </source>
</evidence>
<dbReference type="OrthoDB" id="9810297at2"/>
<dbReference type="GO" id="GO:0006355">
    <property type="term" value="P:regulation of DNA-templated transcription"/>
    <property type="evidence" value="ECO:0007669"/>
    <property type="project" value="InterPro"/>
</dbReference>
<dbReference type="Gene3D" id="1.10.940.10">
    <property type="entry name" value="NusB-like"/>
    <property type="match status" value="1"/>
</dbReference>
<feature type="binding site" evidence="5">
    <location>
        <position position="317"/>
    </location>
    <ligand>
        <name>S-adenosyl-L-methionine</name>
        <dbReference type="ChEBI" id="CHEBI:59789"/>
    </ligand>
</feature>
<keyword evidence="8" id="KW-1185">Reference proteome</keyword>
<feature type="binding site" evidence="5">
    <location>
        <begin position="265"/>
        <end position="271"/>
    </location>
    <ligand>
        <name>S-adenosyl-L-methionine</name>
        <dbReference type="ChEBI" id="CHEBI:59789"/>
    </ligand>
</feature>
<dbReference type="GO" id="GO:0003723">
    <property type="term" value="F:RNA binding"/>
    <property type="evidence" value="ECO:0007669"/>
    <property type="project" value="UniProtKB-UniRule"/>
</dbReference>
<evidence type="ECO:0000256" key="5">
    <source>
        <dbReference type="PROSITE-ProRule" id="PRU01023"/>
    </source>
</evidence>
<keyword evidence="1 5" id="KW-0489">Methyltransferase</keyword>
<dbReference type="PANTHER" id="PTHR22807">
    <property type="entry name" value="NOP2 YEAST -RELATED NOL1/NOP2/FMU SUN DOMAIN-CONTAINING"/>
    <property type="match status" value="1"/>
</dbReference>
<dbReference type="Proteomes" id="UP000243077">
    <property type="component" value="Chromosome"/>
</dbReference>
<feature type="domain" description="SAM-dependent MTase RsmB/NOP-type" evidence="6">
    <location>
        <begin position="141"/>
        <end position="455"/>
    </location>
</feature>
<evidence type="ECO:0000256" key="3">
    <source>
        <dbReference type="ARBA" id="ARBA00022691"/>
    </source>
</evidence>
<gene>
    <name evidence="7" type="ORF">C3B54_111090</name>
</gene>
<evidence type="ECO:0000256" key="4">
    <source>
        <dbReference type="ARBA" id="ARBA00022884"/>
    </source>
</evidence>
<keyword evidence="2 5" id="KW-0808">Transferase</keyword>
<sequence length="458" mass="49625">MADRKTRYPRSARGLAWALHQQVWEDGGYANIVWPKLLADTPLTAEDTRFATELAYGSLRRYGQWEAIVKAASGRDPHRIQQEVWWVLILGTHQLLAMSTATHAAVNEMVALCKTLGFSRASGFVNAVLRRVSEKTLEQWLEILTANRPEGAERLGVLHAHPEWIVHALGQALEREGRLEELPDLLGAHNEPASTHLALLGSTPHPNDQRTLYSPIGVVSPGNPGLDARVVASTARVQDEGSQLAALVAAHVVPMAAGMRMLDACAGPGGKTAVWGHVAQQVGATLTAVEQHAHRAALVSDSVRGLHSGTVEVVTADVIDYLDGTSEPFDRILLDAPCLGLGALRRRPEARWRKKRSDLDGLMDTQRALLSACAGALAPGGHLVYVTCSPVVEETTEAISWLLAHDSTMRAVQTEPIIQSVVRKPLDQVAVGTAVQLWPHRHGTDAMFIQVLVKSPSD</sequence>
<feature type="binding site" evidence="5">
    <location>
        <position position="290"/>
    </location>
    <ligand>
        <name>S-adenosyl-L-methionine</name>
        <dbReference type="ChEBI" id="CHEBI:59789"/>
    </ligand>
</feature>
<evidence type="ECO:0000256" key="2">
    <source>
        <dbReference type="ARBA" id="ARBA00022679"/>
    </source>
</evidence>
<proteinExistence type="inferred from homology"/>
<dbReference type="PRINTS" id="PR02008">
    <property type="entry name" value="RCMTFAMILY"/>
</dbReference>
<feature type="active site" description="Nucleophile" evidence="5">
    <location>
        <position position="388"/>
    </location>
</feature>